<organism evidence="2 3">
    <name type="scientific">Aquabacter spiritensis</name>
    <dbReference type="NCBI Taxonomy" id="933073"/>
    <lineage>
        <taxon>Bacteria</taxon>
        <taxon>Pseudomonadati</taxon>
        <taxon>Pseudomonadota</taxon>
        <taxon>Alphaproteobacteria</taxon>
        <taxon>Hyphomicrobiales</taxon>
        <taxon>Xanthobacteraceae</taxon>
        <taxon>Aquabacter</taxon>
    </lineage>
</organism>
<comment type="caution">
    <text evidence="2">The sequence shown here is derived from an EMBL/GenBank/DDBJ whole genome shotgun (WGS) entry which is preliminary data.</text>
</comment>
<dbReference type="AlphaFoldDB" id="A0A4R3M463"/>
<evidence type="ECO:0000313" key="2">
    <source>
        <dbReference type="EMBL" id="TCT07832.1"/>
    </source>
</evidence>
<dbReference type="RefSeq" id="WP_132029158.1">
    <property type="nucleotide sequence ID" value="NZ_SMAI01000001.1"/>
</dbReference>
<feature type="compositionally biased region" description="Pro residues" evidence="1">
    <location>
        <begin position="167"/>
        <end position="177"/>
    </location>
</feature>
<protein>
    <submittedName>
        <fullName evidence="2">Uncharacterized protein</fullName>
    </submittedName>
</protein>
<keyword evidence="3" id="KW-1185">Reference proteome</keyword>
<reference evidence="2 3" key="1">
    <citation type="submission" date="2019-03" db="EMBL/GenBank/DDBJ databases">
        <title>Genomic Encyclopedia of Type Strains, Phase IV (KMG-IV): sequencing the most valuable type-strain genomes for metagenomic binning, comparative biology and taxonomic classification.</title>
        <authorList>
            <person name="Goeker M."/>
        </authorList>
    </citation>
    <scope>NUCLEOTIDE SEQUENCE [LARGE SCALE GENOMIC DNA]</scope>
    <source>
        <strain evidence="2 3">DSM 9035</strain>
    </source>
</reference>
<sequence>MSIEHWKLGISIVDVITKSAIAGAIGYATYSLNADSSRATKEKERFNQETSCWDVIHKTVTFAYSNQALIGEQINSIKTYLPNACGENNELKEFGKILLSFIQNRTPAVPPTSVAKADMLSGLVQPNTFSAPFSRPLSELSLPNLAGKSAAAGKSDGPSTDLMLPSLPAPAPAPSPPSAAAGAPATGSAAKGPKGWVAVGYEGTPDFNFTLPDGTPLPATLAAGNIIAAKWSVYVRPRPAGWEKTLATLSTGECFKLANAPRRLEAGTRIQIWAEGVADACP</sequence>
<gene>
    <name evidence="2" type="ORF">EDC64_101351</name>
</gene>
<accession>A0A4R3M463</accession>
<feature type="compositionally biased region" description="Low complexity" evidence="1">
    <location>
        <begin position="178"/>
        <end position="187"/>
    </location>
</feature>
<evidence type="ECO:0000313" key="3">
    <source>
        <dbReference type="Proteomes" id="UP000294664"/>
    </source>
</evidence>
<feature type="region of interest" description="Disordered" evidence="1">
    <location>
        <begin position="148"/>
        <end position="187"/>
    </location>
</feature>
<proteinExistence type="predicted"/>
<dbReference type="Proteomes" id="UP000294664">
    <property type="component" value="Unassembled WGS sequence"/>
</dbReference>
<dbReference type="EMBL" id="SMAI01000001">
    <property type="protein sequence ID" value="TCT07832.1"/>
    <property type="molecule type" value="Genomic_DNA"/>
</dbReference>
<name>A0A4R3M463_9HYPH</name>
<evidence type="ECO:0000256" key="1">
    <source>
        <dbReference type="SAM" id="MobiDB-lite"/>
    </source>
</evidence>
<dbReference type="OrthoDB" id="9999624at2"/>